<feature type="compositionally biased region" description="Acidic residues" evidence="1">
    <location>
        <begin position="243"/>
        <end position="259"/>
    </location>
</feature>
<feature type="compositionally biased region" description="Low complexity" evidence="1">
    <location>
        <begin position="451"/>
        <end position="462"/>
    </location>
</feature>
<evidence type="ECO:0000259" key="2">
    <source>
        <dbReference type="Pfam" id="PF13926"/>
    </source>
</evidence>
<feature type="compositionally biased region" description="Acidic residues" evidence="1">
    <location>
        <begin position="115"/>
        <end position="129"/>
    </location>
</feature>
<dbReference type="EMBL" id="MU856918">
    <property type="protein sequence ID" value="KAK4154192.1"/>
    <property type="molecule type" value="Genomic_DNA"/>
</dbReference>
<feature type="compositionally biased region" description="Acidic residues" evidence="1">
    <location>
        <begin position="144"/>
        <end position="156"/>
    </location>
</feature>
<evidence type="ECO:0000313" key="3">
    <source>
        <dbReference type="EMBL" id="KAK4154192.1"/>
    </source>
</evidence>
<feature type="compositionally biased region" description="Basic and acidic residues" evidence="1">
    <location>
        <begin position="1"/>
        <end position="10"/>
    </location>
</feature>
<name>A0AAN6ZX74_9PEZI</name>
<accession>A0AAN6ZX74</accession>
<dbReference type="GO" id="GO:0005634">
    <property type="term" value="C:nucleus"/>
    <property type="evidence" value="ECO:0007669"/>
    <property type="project" value="TreeGrafter"/>
</dbReference>
<sequence length="584" mass="65760">MVKAKSEKQQTLEATLGRPRVRPAIKTPREKGKNKAALGTPASSSPAGARISPRAPPSSFMHSSQVGGSVRKRRVVFEEDSSDAEEEEEESEDDEVKLPVREVKRGRRDSKNDGDNSEEDEEDEEDDEPLVTPTPKRKRRTVVDDSDDNDDDDDEPLISSPIKRRRLVRRNAPSSPSRKDNEDEDEAPAPSSVRTKRTGRKPLTQKEKARELLRRKRAGEVINEEEESSSVEDDEPAKGIYDTDSDNPALDEFEDDEEGIPNSVDDGEKEEKKKKDKQKKQMTTNNSDDESEESMNGFVVDDGDAPLGAPDDVYSGMPIEFTAHSRKPLKEHFRDAIEWLVQFKINPGFSDKAHPLYRMAWKKLDDEVRSLATSKFASSAWRKDFYMALRARPYFTNGELPKGDLLASESCGACGRSGHPARHMIAFTGTPYFKDTTNLDRLLQPVEVNTDSDSGSGSGSASQNQDEDEDEMGEDEDEDGNSIPKETKQWFIGSVCNSNAETAHTLMHWKQALLDWVDTRLHEEGHMAPAKLAERERMRPKKKCNLVDAILKQWVDRGVVRALYQDFKGTIETARNKSTTGRYR</sequence>
<proteinExistence type="predicted"/>
<gene>
    <name evidence="3" type="ORF">C8A00DRAFT_42994</name>
</gene>
<protein>
    <recommendedName>
        <fullName evidence="2">DUF4211 domain-containing protein</fullName>
    </recommendedName>
</protein>
<feature type="compositionally biased region" description="Basic and acidic residues" evidence="1">
    <location>
        <begin position="96"/>
        <end position="114"/>
    </location>
</feature>
<dbReference type="AlphaFoldDB" id="A0AAN6ZX74"/>
<organism evidence="3 4">
    <name type="scientific">Chaetomidium leptoderma</name>
    <dbReference type="NCBI Taxonomy" id="669021"/>
    <lineage>
        <taxon>Eukaryota</taxon>
        <taxon>Fungi</taxon>
        <taxon>Dikarya</taxon>
        <taxon>Ascomycota</taxon>
        <taxon>Pezizomycotina</taxon>
        <taxon>Sordariomycetes</taxon>
        <taxon>Sordariomycetidae</taxon>
        <taxon>Sordariales</taxon>
        <taxon>Chaetomiaceae</taxon>
        <taxon>Chaetomidium</taxon>
    </lineage>
</organism>
<feature type="compositionally biased region" description="Acidic residues" evidence="1">
    <location>
        <begin position="78"/>
        <end position="95"/>
    </location>
</feature>
<dbReference type="Proteomes" id="UP001302745">
    <property type="component" value="Unassembled WGS sequence"/>
</dbReference>
<evidence type="ECO:0000256" key="1">
    <source>
        <dbReference type="SAM" id="MobiDB-lite"/>
    </source>
</evidence>
<comment type="caution">
    <text evidence="3">The sequence shown here is derived from an EMBL/GenBank/DDBJ whole genome shotgun (WGS) entry which is preliminary data.</text>
</comment>
<keyword evidence="4" id="KW-1185">Reference proteome</keyword>
<feature type="region of interest" description="Disordered" evidence="1">
    <location>
        <begin position="448"/>
        <end position="484"/>
    </location>
</feature>
<feature type="region of interest" description="Disordered" evidence="1">
    <location>
        <begin position="1"/>
        <end position="311"/>
    </location>
</feature>
<dbReference type="Pfam" id="PF13926">
    <property type="entry name" value="DUF4211"/>
    <property type="match status" value="1"/>
</dbReference>
<dbReference type="PANTHER" id="PTHR14689">
    <property type="entry name" value="PHORBOL-ESTER_DAG-TYPE DOMAIN-CONTAINING PROTEIN"/>
    <property type="match status" value="1"/>
</dbReference>
<evidence type="ECO:0000313" key="4">
    <source>
        <dbReference type="Proteomes" id="UP001302745"/>
    </source>
</evidence>
<dbReference type="PANTHER" id="PTHR14689:SF0">
    <property type="entry name" value="COILED-COIL DOMAIN-CONTAINING PROTEIN 82"/>
    <property type="match status" value="1"/>
</dbReference>
<feature type="compositionally biased region" description="Acidic residues" evidence="1">
    <location>
        <begin position="222"/>
        <end position="235"/>
    </location>
</feature>
<reference evidence="3" key="1">
    <citation type="journal article" date="2023" name="Mol. Phylogenet. Evol.">
        <title>Genome-scale phylogeny and comparative genomics of the fungal order Sordariales.</title>
        <authorList>
            <person name="Hensen N."/>
            <person name="Bonometti L."/>
            <person name="Westerberg I."/>
            <person name="Brannstrom I.O."/>
            <person name="Guillou S."/>
            <person name="Cros-Aarteil S."/>
            <person name="Calhoun S."/>
            <person name="Haridas S."/>
            <person name="Kuo A."/>
            <person name="Mondo S."/>
            <person name="Pangilinan J."/>
            <person name="Riley R."/>
            <person name="LaButti K."/>
            <person name="Andreopoulos B."/>
            <person name="Lipzen A."/>
            <person name="Chen C."/>
            <person name="Yan M."/>
            <person name="Daum C."/>
            <person name="Ng V."/>
            <person name="Clum A."/>
            <person name="Steindorff A."/>
            <person name="Ohm R.A."/>
            <person name="Martin F."/>
            <person name="Silar P."/>
            <person name="Natvig D.O."/>
            <person name="Lalanne C."/>
            <person name="Gautier V."/>
            <person name="Ament-Velasquez S.L."/>
            <person name="Kruys A."/>
            <person name="Hutchinson M.I."/>
            <person name="Powell A.J."/>
            <person name="Barry K."/>
            <person name="Miller A.N."/>
            <person name="Grigoriev I.V."/>
            <person name="Debuchy R."/>
            <person name="Gladieux P."/>
            <person name="Hiltunen Thoren M."/>
            <person name="Johannesson H."/>
        </authorList>
    </citation>
    <scope>NUCLEOTIDE SEQUENCE</scope>
    <source>
        <strain evidence="3">CBS 538.74</strain>
    </source>
</reference>
<feature type="domain" description="DUF4211" evidence="2">
    <location>
        <begin position="298"/>
        <end position="436"/>
    </location>
</feature>
<dbReference type="InterPro" id="IPR025451">
    <property type="entry name" value="DUF4211"/>
</dbReference>
<feature type="compositionally biased region" description="Acidic residues" evidence="1">
    <location>
        <begin position="465"/>
        <end position="480"/>
    </location>
</feature>
<reference evidence="3" key="2">
    <citation type="submission" date="2023-05" db="EMBL/GenBank/DDBJ databases">
        <authorList>
            <consortium name="Lawrence Berkeley National Laboratory"/>
            <person name="Steindorff A."/>
            <person name="Hensen N."/>
            <person name="Bonometti L."/>
            <person name="Westerberg I."/>
            <person name="Brannstrom I.O."/>
            <person name="Guillou S."/>
            <person name="Cros-Aarteil S."/>
            <person name="Calhoun S."/>
            <person name="Haridas S."/>
            <person name="Kuo A."/>
            <person name="Mondo S."/>
            <person name="Pangilinan J."/>
            <person name="Riley R."/>
            <person name="Labutti K."/>
            <person name="Andreopoulos B."/>
            <person name="Lipzen A."/>
            <person name="Chen C."/>
            <person name="Yanf M."/>
            <person name="Daum C."/>
            <person name="Ng V."/>
            <person name="Clum A."/>
            <person name="Ohm R."/>
            <person name="Martin F."/>
            <person name="Silar P."/>
            <person name="Natvig D."/>
            <person name="Lalanne C."/>
            <person name="Gautier V."/>
            <person name="Ament-Velasquez S.L."/>
            <person name="Kruys A."/>
            <person name="Hutchinson M.I."/>
            <person name="Powell A.J."/>
            <person name="Barry K."/>
            <person name="Miller A.N."/>
            <person name="Grigoriev I.V."/>
            <person name="Debuchy R."/>
            <person name="Gladieux P."/>
            <person name="Thoren M.H."/>
            <person name="Johannesson H."/>
        </authorList>
    </citation>
    <scope>NUCLEOTIDE SEQUENCE</scope>
    <source>
        <strain evidence="3">CBS 538.74</strain>
    </source>
</reference>